<sequence length="116" mass="12295">MTHVEVSVGLGTCSVFREGVRNANTPRKGNGNKADSQPANQSPQMPQIQVNLNHRRAYLHLGTKVGPGRCIGMVVRTSASSPEVRPEGAVNGGCAGIWAHKGGPRSHTRKNEGMKG</sequence>
<evidence type="ECO:0000313" key="3">
    <source>
        <dbReference type="Proteomes" id="UP000800097"/>
    </source>
</evidence>
<dbReference type="AlphaFoldDB" id="A0A6A6JYR6"/>
<dbReference type="EMBL" id="ML986484">
    <property type="protein sequence ID" value="KAF2280896.1"/>
    <property type="molecule type" value="Genomic_DNA"/>
</dbReference>
<organism evidence="2 3">
    <name type="scientific">Westerdykella ornata</name>
    <dbReference type="NCBI Taxonomy" id="318751"/>
    <lineage>
        <taxon>Eukaryota</taxon>
        <taxon>Fungi</taxon>
        <taxon>Dikarya</taxon>
        <taxon>Ascomycota</taxon>
        <taxon>Pezizomycotina</taxon>
        <taxon>Dothideomycetes</taxon>
        <taxon>Pleosporomycetidae</taxon>
        <taxon>Pleosporales</taxon>
        <taxon>Sporormiaceae</taxon>
        <taxon>Westerdykella</taxon>
    </lineage>
</organism>
<feature type="region of interest" description="Disordered" evidence="1">
    <location>
        <begin position="19"/>
        <end position="45"/>
    </location>
</feature>
<proteinExistence type="predicted"/>
<keyword evidence="3" id="KW-1185">Reference proteome</keyword>
<gene>
    <name evidence="2" type="ORF">EI97DRAFT_12628</name>
</gene>
<reference evidence="2" key="1">
    <citation type="journal article" date="2020" name="Stud. Mycol.">
        <title>101 Dothideomycetes genomes: a test case for predicting lifestyles and emergence of pathogens.</title>
        <authorList>
            <person name="Haridas S."/>
            <person name="Albert R."/>
            <person name="Binder M."/>
            <person name="Bloem J."/>
            <person name="Labutti K."/>
            <person name="Salamov A."/>
            <person name="Andreopoulos B."/>
            <person name="Baker S."/>
            <person name="Barry K."/>
            <person name="Bills G."/>
            <person name="Bluhm B."/>
            <person name="Cannon C."/>
            <person name="Castanera R."/>
            <person name="Culley D."/>
            <person name="Daum C."/>
            <person name="Ezra D."/>
            <person name="Gonzalez J."/>
            <person name="Henrissat B."/>
            <person name="Kuo A."/>
            <person name="Liang C."/>
            <person name="Lipzen A."/>
            <person name="Lutzoni F."/>
            <person name="Magnuson J."/>
            <person name="Mondo S."/>
            <person name="Nolan M."/>
            <person name="Ohm R."/>
            <person name="Pangilinan J."/>
            <person name="Park H.-J."/>
            <person name="Ramirez L."/>
            <person name="Alfaro M."/>
            <person name="Sun H."/>
            <person name="Tritt A."/>
            <person name="Yoshinaga Y."/>
            <person name="Zwiers L.-H."/>
            <person name="Turgeon B."/>
            <person name="Goodwin S."/>
            <person name="Spatafora J."/>
            <person name="Crous P."/>
            <person name="Grigoriev I."/>
        </authorList>
    </citation>
    <scope>NUCLEOTIDE SEQUENCE</scope>
    <source>
        <strain evidence="2">CBS 379.55</strain>
    </source>
</reference>
<dbReference type="RefSeq" id="XP_033658433.1">
    <property type="nucleotide sequence ID" value="XM_033793082.1"/>
</dbReference>
<dbReference type="Proteomes" id="UP000800097">
    <property type="component" value="Unassembled WGS sequence"/>
</dbReference>
<evidence type="ECO:0000313" key="2">
    <source>
        <dbReference type="EMBL" id="KAF2280896.1"/>
    </source>
</evidence>
<accession>A0A6A6JYR6</accession>
<dbReference type="GeneID" id="54546257"/>
<name>A0A6A6JYR6_WESOR</name>
<protein>
    <submittedName>
        <fullName evidence="2">Uncharacterized protein</fullName>
    </submittedName>
</protein>
<evidence type="ECO:0000256" key="1">
    <source>
        <dbReference type="SAM" id="MobiDB-lite"/>
    </source>
</evidence>
<feature type="compositionally biased region" description="Polar residues" evidence="1">
    <location>
        <begin position="22"/>
        <end position="45"/>
    </location>
</feature>